<proteinExistence type="predicted"/>
<keyword evidence="2" id="KW-1185">Reference proteome</keyword>
<dbReference type="Proteomes" id="UP000295537">
    <property type="component" value="Unassembled WGS sequence"/>
</dbReference>
<reference evidence="1 2" key="1">
    <citation type="submission" date="2019-03" db="EMBL/GenBank/DDBJ databases">
        <title>Genomic Encyclopedia of Type Strains, Phase IV (KMG-IV): sequencing the most valuable type-strain genomes for metagenomic binning, comparative biology and taxonomic classification.</title>
        <authorList>
            <person name="Goeker M."/>
        </authorList>
    </citation>
    <scope>NUCLEOTIDE SEQUENCE [LARGE SCALE GENOMIC DNA]</scope>
    <source>
        <strain evidence="1 2">DSM 16380</strain>
    </source>
</reference>
<gene>
    <name evidence="1" type="ORF">EV693_101153</name>
</gene>
<evidence type="ECO:0000313" key="2">
    <source>
        <dbReference type="Proteomes" id="UP000295537"/>
    </source>
</evidence>
<accession>A0A4R2NCL6</accession>
<dbReference type="OrthoDB" id="5361950at2"/>
<dbReference type="AlphaFoldDB" id="A0A4R2NCL6"/>
<protein>
    <submittedName>
        <fullName evidence="1">ICEA protein</fullName>
    </submittedName>
</protein>
<organism evidence="1 2">
    <name type="scientific">Nicoletella semolina</name>
    <dbReference type="NCBI Taxonomy" id="271160"/>
    <lineage>
        <taxon>Bacteria</taxon>
        <taxon>Pseudomonadati</taxon>
        <taxon>Pseudomonadota</taxon>
        <taxon>Gammaproteobacteria</taxon>
        <taxon>Pasteurellales</taxon>
        <taxon>Pasteurellaceae</taxon>
        <taxon>Nicoletella</taxon>
    </lineage>
</organism>
<dbReference type="EMBL" id="SLXJ01000001">
    <property type="protein sequence ID" value="TCP18887.1"/>
    <property type="molecule type" value="Genomic_DNA"/>
</dbReference>
<dbReference type="RefSeq" id="WP_132500490.1">
    <property type="nucleotide sequence ID" value="NZ_LVXA01000001.1"/>
</dbReference>
<dbReference type="InterPro" id="IPR007979">
    <property type="entry name" value="NlaIII/ICEA1"/>
</dbReference>
<comment type="caution">
    <text evidence="1">The sequence shown here is derived from an EMBL/GenBank/DDBJ whole genome shotgun (WGS) entry which is preliminary data.</text>
</comment>
<sequence>MSKMKLFLKLCSPDNNGVSRWVSVDEFIGEYEGLKLGNGGSWCRASSSLAKKYIIEFDKSRTKSNAIDAVRLNGFNQQPSFSQNIRQDIREYYKNKNCVMLGVNGKSENTKIEIDHKDGRKNNQRISNIQTQKLEDFQPLSKAANDVKRQICKKCKETGKRWNAKNILGNPYAFYLGDENYSEQLGCLGCYQYDPVEYRKVIVRRITEEASQNTVEFIFNKLYAEDDL</sequence>
<name>A0A4R2NCL6_9PAST</name>
<evidence type="ECO:0000313" key="1">
    <source>
        <dbReference type="EMBL" id="TCP18887.1"/>
    </source>
</evidence>
<dbReference type="Pfam" id="PF05315">
    <property type="entry name" value="ICEA"/>
    <property type="match status" value="1"/>
</dbReference>